<dbReference type="Gene3D" id="3.30.70.100">
    <property type="match status" value="1"/>
</dbReference>
<sequence>MATSAPTRQQEVHLAVTLQVRPGQEEEFEAALVRFIQKSLDFPGTTGVNLIRPAPGTDCREYGILRSFLSEKHSRAFYESEMFHDYKAETKHLVEGEANIRPLHGLEAFFRAGRSAPPRWKMALVTWLGVFPAVLFWSQLVGPPLHMLPAVLVTAISTVLVTITLTWFVMPLLTKMFRPWLVKK</sequence>
<reference evidence="3 4" key="1">
    <citation type="submission" date="2019-02" db="EMBL/GenBank/DDBJ databases">
        <title>Deep-cultivation of Planctomycetes and their phenomic and genomic characterization uncovers novel biology.</title>
        <authorList>
            <person name="Wiegand S."/>
            <person name="Jogler M."/>
            <person name="Boedeker C."/>
            <person name="Pinto D."/>
            <person name="Vollmers J."/>
            <person name="Rivas-Marin E."/>
            <person name="Kohn T."/>
            <person name="Peeters S.H."/>
            <person name="Heuer A."/>
            <person name="Rast P."/>
            <person name="Oberbeckmann S."/>
            <person name="Bunk B."/>
            <person name="Jeske O."/>
            <person name="Meyerdierks A."/>
            <person name="Storesund J.E."/>
            <person name="Kallscheuer N."/>
            <person name="Luecker S."/>
            <person name="Lage O.M."/>
            <person name="Pohl T."/>
            <person name="Merkel B.J."/>
            <person name="Hornburger P."/>
            <person name="Mueller R.-W."/>
            <person name="Bruemmer F."/>
            <person name="Labrenz M."/>
            <person name="Spormann A.M."/>
            <person name="Op den Camp H."/>
            <person name="Overmann J."/>
            <person name="Amann R."/>
            <person name="Jetten M.S.M."/>
            <person name="Mascher T."/>
            <person name="Medema M.H."/>
            <person name="Devos D.P."/>
            <person name="Kaster A.-K."/>
            <person name="Ovreas L."/>
            <person name="Rohde M."/>
            <person name="Galperin M.Y."/>
            <person name="Jogler C."/>
        </authorList>
    </citation>
    <scope>NUCLEOTIDE SEQUENCE [LARGE SCALE GENOMIC DNA]</scope>
    <source>
        <strain evidence="3 4">Pla110</strain>
    </source>
</reference>
<keyword evidence="1" id="KW-0812">Transmembrane</keyword>
<dbReference type="InterPro" id="IPR038762">
    <property type="entry name" value="ABM_predict"/>
</dbReference>
<organism evidence="3 4">
    <name type="scientific">Polystyrenella longa</name>
    <dbReference type="NCBI Taxonomy" id="2528007"/>
    <lineage>
        <taxon>Bacteria</taxon>
        <taxon>Pseudomonadati</taxon>
        <taxon>Planctomycetota</taxon>
        <taxon>Planctomycetia</taxon>
        <taxon>Planctomycetales</taxon>
        <taxon>Planctomycetaceae</taxon>
        <taxon>Polystyrenella</taxon>
    </lineage>
</organism>
<dbReference type="PANTHER" id="PTHR40057:SF1">
    <property type="entry name" value="SLR1162 PROTEIN"/>
    <property type="match status" value="1"/>
</dbReference>
<proteinExistence type="predicted"/>
<gene>
    <name evidence="3" type="ORF">Pla110_37960</name>
</gene>
<dbReference type="PANTHER" id="PTHR40057">
    <property type="entry name" value="SLR1162 PROTEIN"/>
    <property type="match status" value="1"/>
</dbReference>
<keyword evidence="4" id="KW-1185">Reference proteome</keyword>
<dbReference type="EMBL" id="CP036281">
    <property type="protein sequence ID" value="QDU82041.1"/>
    <property type="molecule type" value="Genomic_DNA"/>
</dbReference>
<dbReference type="KEGG" id="plon:Pla110_37960"/>
<evidence type="ECO:0000313" key="3">
    <source>
        <dbReference type="EMBL" id="QDU82041.1"/>
    </source>
</evidence>
<accession>A0A518CS33</accession>
<evidence type="ECO:0000313" key="4">
    <source>
        <dbReference type="Proteomes" id="UP000317178"/>
    </source>
</evidence>
<dbReference type="OrthoDB" id="1494254at2"/>
<dbReference type="Proteomes" id="UP000317178">
    <property type="component" value="Chromosome"/>
</dbReference>
<dbReference type="RefSeq" id="WP_144997892.1">
    <property type="nucleotide sequence ID" value="NZ_CP036281.1"/>
</dbReference>
<dbReference type="SUPFAM" id="SSF54909">
    <property type="entry name" value="Dimeric alpha+beta barrel"/>
    <property type="match status" value="1"/>
</dbReference>
<dbReference type="Pfam" id="PF03992">
    <property type="entry name" value="ABM"/>
    <property type="match status" value="1"/>
</dbReference>
<dbReference type="AlphaFoldDB" id="A0A518CS33"/>
<dbReference type="InterPro" id="IPR007138">
    <property type="entry name" value="ABM_dom"/>
</dbReference>
<name>A0A518CS33_9PLAN</name>
<keyword evidence="3" id="KW-0503">Monooxygenase</keyword>
<keyword evidence="1" id="KW-1133">Transmembrane helix</keyword>
<feature type="transmembrane region" description="Helical" evidence="1">
    <location>
        <begin position="150"/>
        <end position="174"/>
    </location>
</feature>
<dbReference type="PROSITE" id="PS51725">
    <property type="entry name" value="ABM"/>
    <property type="match status" value="1"/>
</dbReference>
<keyword evidence="1" id="KW-0472">Membrane</keyword>
<evidence type="ECO:0000259" key="2">
    <source>
        <dbReference type="PROSITE" id="PS51725"/>
    </source>
</evidence>
<feature type="domain" description="ABM" evidence="2">
    <location>
        <begin position="12"/>
        <end position="103"/>
    </location>
</feature>
<evidence type="ECO:0000256" key="1">
    <source>
        <dbReference type="SAM" id="Phobius"/>
    </source>
</evidence>
<keyword evidence="3" id="KW-0560">Oxidoreductase</keyword>
<protein>
    <submittedName>
        <fullName evidence="3">Antibiotic biosynthesis monooxygenase</fullName>
    </submittedName>
</protein>
<dbReference type="GO" id="GO:0004497">
    <property type="term" value="F:monooxygenase activity"/>
    <property type="evidence" value="ECO:0007669"/>
    <property type="project" value="UniProtKB-KW"/>
</dbReference>
<feature type="transmembrane region" description="Helical" evidence="1">
    <location>
        <begin position="120"/>
        <end position="138"/>
    </location>
</feature>
<dbReference type="InterPro" id="IPR011008">
    <property type="entry name" value="Dimeric_a/b-barrel"/>
</dbReference>